<dbReference type="AlphaFoldDB" id="A0A8J3I4Y2"/>
<evidence type="ECO:0000313" key="1">
    <source>
        <dbReference type="EMBL" id="GHO47566.1"/>
    </source>
</evidence>
<evidence type="ECO:0000313" key="2">
    <source>
        <dbReference type="Proteomes" id="UP000612362"/>
    </source>
</evidence>
<keyword evidence="2" id="KW-1185">Reference proteome</keyword>
<comment type="caution">
    <text evidence="1">The sequence shown here is derived from an EMBL/GenBank/DDBJ whole genome shotgun (WGS) entry which is preliminary data.</text>
</comment>
<gene>
    <name evidence="1" type="ORF">KSX_57290</name>
</gene>
<name>A0A8J3I4Y2_9CHLR</name>
<organism evidence="1 2">
    <name type="scientific">Ktedonospora formicarum</name>
    <dbReference type="NCBI Taxonomy" id="2778364"/>
    <lineage>
        <taxon>Bacteria</taxon>
        <taxon>Bacillati</taxon>
        <taxon>Chloroflexota</taxon>
        <taxon>Ktedonobacteria</taxon>
        <taxon>Ktedonobacterales</taxon>
        <taxon>Ktedonobacteraceae</taxon>
        <taxon>Ktedonospora</taxon>
    </lineage>
</organism>
<dbReference type="Proteomes" id="UP000612362">
    <property type="component" value="Unassembled WGS sequence"/>
</dbReference>
<protein>
    <submittedName>
        <fullName evidence="1">Uncharacterized protein</fullName>
    </submittedName>
</protein>
<sequence length="100" mass="11560">MRNDDDVYWNTSLPRLHEALQALDTFCKEWGGLSRAEATRRILIEWDRLRRGKDVSAWAPATSAQWVMPVPQEQQRMLPPPHKPVRANQVARAASRVLDE</sequence>
<reference evidence="1" key="1">
    <citation type="submission" date="2020-10" db="EMBL/GenBank/DDBJ databases">
        <title>Taxonomic study of unclassified bacteria belonging to the class Ktedonobacteria.</title>
        <authorList>
            <person name="Yabe S."/>
            <person name="Wang C.M."/>
            <person name="Zheng Y."/>
            <person name="Sakai Y."/>
            <person name="Cavaletti L."/>
            <person name="Monciardini P."/>
            <person name="Donadio S."/>
        </authorList>
    </citation>
    <scope>NUCLEOTIDE SEQUENCE</scope>
    <source>
        <strain evidence="1">SOSP1-1</strain>
    </source>
</reference>
<proteinExistence type="predicted"/>
<dbReference type="RefSeq" id="WP_220196830.1">
    <property type="nucleotide sequence ID" value="NZ_BNJF01000003.1"/>
</dbReference>
<accession>A0A8J3I4Y2</accession>
<dbReference type="EMBL" id="BNJF01000003">
    <property type="protein sequence ID" value="GHO47566.1"/>
    <property type="molecule type" value="Genomic_DNA"/>
</dbReference>